<reference evidence="1 2" key="1">
    <citation type="submission" date="2024-12" db="EMBL/GenBank/DDBJ databases">
        <title>The coexistence of Mycolicibacterium septicum and Mycolicibacterium nivoides in clinical samples.</title>
        <authorList>
            <person name="Wang C."/>
            <person name="Feng Y."/>
            <person name="Zong Z."/>
        </authorList>
    </citation>
    <scope>NUCLEOTIDE SEQUENCE [LARGE SCALE GENOMIC DNA]</scope>
    <source>
        <strain evidence="1 2">120309</strain>
    </source>
</reference>
<evidence type="ECO:0000313" key="1">
    <source>
        <dbReference type="EMBL" id="MFN6545314.1"/>
    </source>
</evidence>
<protein>
    <submittedName>
        <fullName evidence="1">Uncharacterized protein</fullName>
    </submittedName>
</protein>
<evidence type="ECO:0000313" key="2">
    <source>
        <dbReference type="Proteomes" id="UP001635816"/>
    </source>
</evidence>
<dbReference type="GeneID" id="300560658"/>
<accession>A0ABW9LCE0</accession>
<organism evidence="1 2">
    <name type="scientific">Mycolicibacterium nivoides</name>
    <dbReference type="NCBI Taxonomy" id="2487344"/>
    <lineage>
        <taxon>Bacteria</taxon>
        <taxon>Bacillati</taxon>
        <taxon>Actinomycetota</taxon>
        <taxon>Actinomycetes</taxon>
        <taxon>Mycobacteriales</taxon>
        <taxon>Mycobacteriaceae</taxon>
        <taxon>Mycolicibacterium</taxon>
    </lineage>
</organism>
<dbReference type="Proteomes" id="UP001635816">
    <property type="component" value="Unassembled WGS sequence"/>
</dbReference>
<keyword evidence="2" id="KW-1185">Reference proteome</keyword>
<sequence>MSSTTGATVTVVQPGAGDTAEIPGFGAVFKLTGRTTGGLVY</sequence>
<comment type="caution">
    <text evidence="1">The sequence shown here is derived from an EMBL/GenBank/DDBJ whole genome shotgun (WGS) entry which is preliminary data.</text>
</comment>
<dbReference type="RefSeq" id="WP_277425621.1">
    <property type="nucleotide sequence ID" value="NZ_CP034072.1"/>
</dbReference>
<proteinExistence type="predicted"/>
<gene>
    <name evidence="1" type="ORF">ACK4CT_19170</name>
</gene>
<dbReference type="EMBL" id="JBKBDD010000006">
    <property type="protein sequence ID" value="MFN6545314.1"/>
    <property type="molecule type" value="Genomic_DNA"/>
</dbReference>
<name>A0ABW9LCE0_9MYCO</name>